<feature type="region of interest" description="Disordered" evidence="2">
    <location>
        <begin position="870"/>
        <end position="907"/>
    </location>
</feature>
<evidence type="ECO:0000313" key="3">
    <source>
        <dbReference type="EnsemblMetazoa" id="GPPI013620-PA"/>
    </source>
</evidence>
<feature type="compositionally biased region" description="Low complexity" evidence="2">
    <location>
        <begin position="60"/>
        <end position="79"/>
    </location>
</feature>
<feature type="region of interest" description="Disordered" evidence="2">
    <location>
        <begin position="1613"/>
        <end position="1690"/>
    </location>
</feature>
<feature type="compositionally biased region" description="Basic residues" evidence="2">
    <location>
        <begin position="1067"/>
        <end position="1078"/>
    </location>
</feature>
<feature type="region of interest" description="Disordered" evidence="2">
    <location>
        <begin position="1906"/>
        <end position="1976"/>
    </location>
</feature>
<feature type="compositionally biased region" description="Basic and acidic residues" evidence="2">
    <location>
        <begin position="94"/>
        <end position="110"/>
    </location>
</feature>
<feature type="region of interest" description="Disordered" evidence="2">
    <location>
        <begin position="800"/>
        <end position="823"/>
    </location>
</feature>
<evidence type="ECO:0008006" key="5">
    <source>
        <dbReference type="Google" id="ProtNLM"/>
    </source>
</evidence>
<feature type="compositionally biased region" description="Basic and acidic residues" evidence="2">
    <location>
        <begin position="747"/>
        <end position="757"/>
    </location>
</feature>
<feature type="compositionally biased region" description="Low complexity" evidence="2">
    <location>
        <begin position="1954"/>
        <end position="1976"/>
    </location>
</feature>
<dbReference type="PANTHER" id="PTHR13354">
    <property type="entry name" value="ROUND SPERMATID BASIC PROTEIN 1"/>
    <property type="match status" value="1"/>
</dbReference>
<protein>
    <recommendedName>
        <fullName evidence="5">Round spermatid basic protein 1-like protein</fullName>
    </recommendedName>
</protein>
<feature type="compositionally biased region" description="Basic and acidic residues" evidence="2">
    <location>
        <begin position="898"/>
        <end position="907"/>
    </location>
</feature>
<feature type="region of interest" description="Disordered" evidence="2">
    <location>
        <begin position="647"/>
        <end position="785"/>
    </location>
</feature>
<feature type="compositionally biased region" description="Basic residues" evidence="2">
    <location>
        <begin position="191"/>
        <end position="206"/>
    </location>
</feature>
<feature type="compositionally biased region" description="Low complexity" evidence="2">
    <location>
        <begin position="758"/>
        <end position="768"/>
    </location>
</feature>
<feature type="region of interest" description="Disordered" evidence="2">
    <location>
        <begin position="1506"/>
        <end position="1574"/>
    </location>
</feature>
<feature type="compositionally biased region" description="Basic and acidic residues" evidence="2">
    <location>
        <begin position="656"/>
        <end position="713"/>
    </location>
</feature>
<feature type="compositionally biased region" description="Low complexity" evidence="2">
    <location>
        <begin position="220"/>
        <end position="230"/>
    </location>
</feature>
<feature type="compositionally biased region" description="Polar residues" evidence="2">
    <location>
        <begin position="340"/>
        <end position="350"/>
    </location>
</feature>
<feature type="region of interest" description="Disordered" evidence="2">
    <location>
        <begin position="589"/>
        <end position="624"/>
    </location>
</feature>
<reference evidence="3" key="2">
    <citation type="submission" date="2020-05" db="UniProtKB">
        <authorList>
            <consortium name="EnsemblMetazoa"/>
        </authorList>
    </citation>
    <scope>IDENTIFICATION</scope>
    <source>
        <strain evidence="3">IAEA</strain>
    </source>
</reference>
<feature type="compositionally biased region" description="Polar residues" evidence="2">
    <location>
        <begin position="1118"/>
        <end position="1135"/>
    </location>
</feature>
<dbReference type="Proteomes" id="UP000092460">
    <property type="component" value="Unassembled WGS sequence"/>
</dbReference>
<sequence length="1976" mass="219772">MSNVVEIQVTTSSLNHEAIAMDRLNTSMEDAKVPPCLHTTNINKENLLGESTDREKQQQHHQLPIQQPSLSPQQPKKLSNNAKEEKIGATMYKTEFKSLTKEHCVRADKSYKKRKKEKDRDKDRNREKEKIREKEYEKDKEYLSDRRSTSKDGERNDKNKTTPNSERCGGKEKLHAKSSNSKSHSNEDKKSHKSSSKSKLNAHKIVNKSPRDNGEKDKYSTVSSTSSSSSSRRRSSESSRSSLSGVKINCINVVDESVVISTEKSSEKTNDDIATSTAMDPPKPEITDLVAGQNDKIASETDIINVKRQTPEKREVILESTLPDVQDVPADVIKPREDPTNSLSIINGTETKADGTPAPIKEDFGKKGETPQCKAQAHVLKTREEVSRQLNFNTGIEAIAVDCSIKMQQPNGQTNDAAELIKSEPEVIVKSLLEEVTEGLNMSAQSEVSTTPSSMLNPVITSSNANSHASLALQITSAPSVTTPPAVAKNNSHHIPAVTVSNSNNITVEPKTLPLPLYSIVFVKSSWLAYLSRKKWRVMSNVVEIQVTTSSLNHEAIAMDRLNTSMEDAKVPPCLHTTNINKENLLGESTDREKQQQHHQLPIQQPSLSPQQPKKLSNNAKEEKIGATMYKTEFKSLTKEHCVRADKSYKKRKKEKDRDKDRNREKEKIREKEYEKDKEYLSDRRSTSKDGERNDKNKTTPNSERCDGKEKLHAKSSNSKSHSNEDKKSHKSSSKSKLNAHKIVNKSPRDNGEKDKYSTVSSTSSSSSSRRRSSESSRSSLSGVKINCINVVDESVVISTEKSSEKTNDDIATSTAMDPPKPEITDLVAGQNDKIASETDIINVKRQTPEKREVILESTLPDVQDVPADVIKPREDPTNSLSIINGTETKADGTPAPIKEDFGKKGETPQCKAQAHVLKTREEVSRQLNFNTGIEAIAVDCSIKMQQPNGQTNDAAELIKSEPEVIVKSLLEEVTEGLNMSAQSEVSTTPSSMLNPVITSSNANSHASLALQITSAPSVTTPPAVAKNNSHHIPAVTVSNSNNITVEPKSPVKSDVLAKRSLSSSSSHHHYHHHHYHQKSSSSTKQSSSSSSSSRSRDCSKCYKRSKIRRSSVGIQCVQPQPEHNITRSSRNNNRVPPGLQHLKYGQFFEVEVYPNGGASVVHLYQDEIQHLAADEMEELVNEFFNVCFAEDEDGYAHHVMGIVHDSARYLPDLLQHMAENYSTLTVKAGVLGRNSDIETCTMTQYYDHVVRNYSQGTFRYGPLHQISLVGKVHEEVGGYFPDLLGRIEQNPFLKKTMPWGPYSILQTDPRLSNDGPILWIRAGEQLVPTAELNSKTPMKRQRTRINELRNLQYLPRLSEARETMIEDRTKAHADHVGHGHERITTAAVGILKAVHCGQSYNQNRITKDVVAFAAQDFNHLVEVLQLDLHEPPISQCVQWIEDAKLNQLRRDGVRYARIQLCDNDIYFLPRNIIHQFRTVTAVTSVAWHLRLRQYYPGQEVINEKNNPVLAEPPQYKEKQTILPHPISHEDTKRTPCKRTYEGKAKKTEAKKLIDLDDGSRRSSESGTDDSSQVNAIIKDEIDTGNQIKKKLSSHNVAKIDMRKMIVENSLHKVVNLSSPHKSEKCKSKEEGGSRKNHDSNSSSHREKKEKHNKHSKDESTKPQRSETTKKPKLVERHAQMENSGPTATASMITTATTSNGATTKVLKLPEPIVPALPLPLVPQTPFTHREAYVNSLNQKEPEIKIQVQIVSDEPQPTQQHLQQSIQLPNMGEPLISPARDCIPMDASVTSHSSQRETPADPTTPRLATAHHVEQLLVSSTVGGDDVIMMAQPQLLVDHEEEVIISEVVETKVLLPPKLMYPPLPPLPPMRPLPPPPPPPNSIQQLQPNHLLAAQTKLGAKVVPASTISNKSHKTGQKSNYKPAPQPPPPTDLLSSIMASMDNSNTIHTTGKCSNTTNQSTSSSTPSNLNYSNSSH</sequence>
<dbReference type="VEuPathDB" id="VectorBase:GPPI013620"/>
<feature type="compositionally biased region" description="Basic and acidic residues" evidence="2">
    <location>
        <begin position="1656"/>
        <end position="1680"/>
    </location>
</feature>
<dbReference type="PANTHER" id="PTHR13354:SF11">
    <property type="entry name" value="LYSINE-SPECIFIC DEMETHYLASE 9"/>
    <property type="match status" value="1"/>
</dbReference>
<feature type="compositionally biased region" description="Basic and acidic residues" evidence="2">
    <location>
        <begin position="360"/>
        <end position="369"/>
    </location>
</feature>
<feature type="compositionally biased region" description="Basic and acidic residues" evidence="2">
    <location>
        <begin position="118"/>
        <end position="160"/>
    </location>
</feature>
<evidence type="ECO:0000313" key="4">
    <source>
        <dbReference type="Proteomes" id="UP000092460"/>
    </source>
</evidence>
<feature type="region of interest" description="Disordered" evidence="2">
    <location>
        <begin position="51"/>
        <end position="247"/>
    </location>
</feature>
<accession>A0A1B0AZ78</accession>
<feature type="compositionally biased region" description="Polar residues" evidence="2">
    <location>
        <begin position="1933"/>
        <end position="1953"/>
    </location>
</feature>
<dbReference type="STRING" id="67801.A0A1B0AZ78"/>
<evidence type="ECO:0000256" key="2">
    <source>
        <dbReference type="SAM" id="MobiDB-lite"/>
    </source>
</evidence>
<comment type="similarity">
    <text evidence="1">Belongs to the round spermatid basic protein 1 family.</text>
</comment>
<feature type="compositionally biased region" description="Basic and acidic residues" evidence="2">
    <location>
        <begin position="1527"/>
        <end position="1564"/>
    </location>
</feature>
<dbReference type="EnsemblMetazoa" id="GPPI013620-RA">
    <property type="protein sequence ID" value="GPPI013620-PA"/>
    <property type="gene ID" value="GPPI013620"/>
</dbReference>
<feature type="compositionally biased region" description="Polar residues" evidence="2">
    <location>
        <begin position="1565"/>
        <end position="1574"/>
    </location>
</feature>
<reference evidence="4" key="1">
    <citation type="submission" date="2015-01" db="EMBL/GenBank/DDBJ databases">
        <authorList>
            <person name="Aksoy S."/>
            <person name="Warren W."/>
            <person name="Wilson R.K."/>
        </authorList>
    </citation>
    <scope>NUCLEOTIDE SEQUENCE [LARGE SCALE GENOMIC DNA]</scope>
    <source>
        <strain evidence="4">IAEA</strain>
    </source>
</reference>
<feature type="compositionally biased region" description="Basic and acidic residues" evidence="2">
    <location>
        <begin position="209"/>
        <end position="219"/>
    </location>
</feature>
<dbReference type="InterPro" id="IPR026306">
    <property type="entry name" value="RSBN1/Dpy-2/CEP530"/>
</dbReference>
<feature type="region of interest" description="Disordered" evidence="2">
    <location>
        <begin position="262"/>
        <end position="285"/>
    </location>
</feature>
<feature type="region of interest" description="Disordered" evidence="2">
    <location>
        <begin position="332"/>
        <end position="369"/>
    </location>
</feature>
<feature type="compositionally biased region" description="Low complexity" evidence="2">
    <location>
        <begin position="1079"/>
        <end position="1094"/>
    </location>
</feature>
<feature type="compositionally biased region" description="Basic and acidic residues" evidence="2">
    <location>
        <begin position="1621"/>
        <end position="1647"/>
    </location>
</feature>
<feature type="compositionally biased region" description="Basic residues" evidence="2">
    <location>
        <begin position="729"/>
        <end position="744"/>
    </location>
</feature>
<feature type="compositionally biased region" description="Polar residues" evidence="2">
    <location>
        <begin position="878"/>
        <end position="888"/>
    </location>
</feature>
<proteinExistence type="inferred from homology"/>
<name>A0A1B0AZ78_9MUSC</name>
<dbReference type="EMBL" id="JXJN01006200">
    <property type="status" value="NOT_ANNOTATED_CDS"/>
    <property type="molecule type" value="Genomic_DNA"/>
</dbReference>
<feature type="compositionally biased region" description="Low complexity" evidence="2">
    <location>
        <begin position="598"/>
        <end position="617"/>
    </location>
</feature>
<dbReference type="GO" id="GO:0005634">
    <property type="term" value="C:nucleus"/>
    <property type="evidence" value="ECO:0007669"/>
    <property type="project" value="InterPro"/>
</dbReference>
<feature type="region of interest" description="Disordered" evidence="2">
    <location>
        <begin position="1034"/>
        <end position="1136"/>
    </location>
</feature>
<organism evidence="3 4">
    <name type="scientific">Glossina palpalis gambiensis</name>
    <dbReference type="NCBI Taxonomy" id="67801"/>
    <lineage>
        <taxon>Eukaryota</taxon>
        <taxon>Metazoa</taxon>
        <taxon>Ecdysozoa</taxon>
        <taxon>Arthropoda</taxon>
        <taxon>Hexapoda</taxon>
        <taxon>Insecta</taxon>
        <taxon>Pterygota</taxon>
        <taxon>Neoptera</taxon>
        <taxon>Endopterygota</taxon>
        <taxon>Diptera</taxon>
        <taxon>Brachycera</taxon>
        <taxon>Muscomorpha</taxon>
        <taxon>Hippoboscoidea</taxon>
        <taxon>Glossinidae</taxon>
        <taxon>Glossina</taxon>
    </lineage>
</organism>
<keyword evidence="4" id="KW-1185">Reference proteome</keyword>
<evidence type="ECO:0000256" key="1">
    <source>
        <dbReference type="ARBA" id="ARBA00010560"/>
    </source>
</evidence>